<dbReference type="InterPro" id="IPR015424">
    <property type="entry name" value="PyrdxlP-dep_Trfase"/>
</dbReference>
<reference evidence="2 3" key="1">
    <citation type="submission" date="2016-10" db="EMBL/GenBank/DDBJ databases">
        <authorList>
            <person name="de Groot N.N."/>
        </authorList>
    </citation>
    <scope>NUCLEOTIDE SEQUENCE [LARGE SCALE GENOMIC DNA]</scope>
    <source>
        <strain evidence="2 3">CGMCC 1.5382</strain>
    </source>
</reference>
<dbReference type="Gene3D" id="3.40.640.10">
    <property type="entry name" value="Type I PLP-dependent aspartate aminotransferase-like (Major domain)"/>
    <property type="match status" value="1"/>
</dbReference>
<accession>A0A1G9BAW5</accession>
<dbReference type="SUPFAM" id="SSF53383">
    <property type="entry name" value="PLP-dependent transferases"/>
    <property type="match status" value="1"/>
</dbReference>
<gene>
    <name evidence="2" type="ORF">SAMN05216282_105110</name>
</gene>
<keyword evidence="3" id="KW-1185">Reference proteome</keyword>
<dbReference type="STRING" id="386301.SAMN05216282_105110"/>
<dbReference type="InterPro" id="IPR015421">
    <property type="entry name" value="PyrdxlP-dep_Trfase_major"/>
</dbReference>
<name>A0A1G9BAW5_9MICO</name>
<dbReference type="AlphaFoldDB" id="A0A1G9BAW5"/>
<evidence type="ECO:0000313" key="3">
    <source>
        <dbReference type="Proteomes" id="UP000198701"/>
    </source>
</evidence>
<dbReference type="EMBL" id="FNFU01000005">
    <property type="protein sequence ID" value="SDK36220.1"/>
    <property type="molecule type" value="Genomic_DNA"/>
</dbReference>
<dbReference type="InterPro" id="IPR015422">
    <property type="entry name" value="PyrdxlP-dep_Trfase_small"/>
</dbReference>
<dbReference type="PANTHER" id="PTHR43586:SF15">
    <property type="entry name" value="BLR3095 PROTEIN"/>
    <property type="match status" value="1"/>
</dbReference>
<dbReference type="PANTHER" id="PTHR43586">
    <property type="entry name" value="CYSTEINE DESULFURASE"/>
    <property type="match status" value="1"/>
</dbReference>
<feature type="domain" description="Aminotransferase class V" evidence="1">
    <location>
        <begin position="68"/>
        <end position="376"/>
    </location>
</feature>
<dbReference type="Gene3D" id="3.90.1150.10">
    <property type="entry name" value="Aspartate Aminotransferase, domain 1"/>
    <property type="match status" value="1"/>
</dbReference>
<dbReference type="OrthoDB" id="9804264at2"/>
<dbReference type="GO" id="GO:0016829">
    <property type="term" value="F:lyase activity"/>
    <property type="evidence" value="ECO:0007669"/>
    <property type="project" value="UniProtKB-KW"/>
</dbReference>
<dbReference type="Pfam" id="PF00266">
    <property type="entry name" value="Aminotran_5"/>
    <property type="match status" value="1"/>
</dbReference>
<protein>
    <submittedName>
        <fullName evidence="2">Selenocysteine lyase/Cysteine desulfurase</fullName>
    </submittedName>
</protein>
<evidence type="ECO:0000313" key="2">
    <source>
        <dbReference type="EMBL" id="SDK36220.1"/>
    </source>
</evidence>
<keyword evidence="2" id="KW-0456">Lyase</keyword>
<evidence type="ECO:0000259" key="1">
    <source>
        <dbReference type="Pfam" id="PF00266"/>
    </source>
</evidence>
<proteinExistence type="predicted"/>
<dbReference type="Proteomes" id="UP000198701">
    <property type="component" value="Unassembled WGS sequence"/>
</dbReference>
<organism evidence="2 3">
    <name type="scientific">Cryobacterium psychrotolerans</name>
    <dbReference type="NCBI Taxonomy" id="386301"/>
    <lineage>
        <taxon>Bacteria</taxon>
        <taxon>Bacillati</taxon>
        <taxon>Actinomycetota</taxon>
        <taxon>Actinomycetes</taxon>
        <taxon>Micrococcales</taxon>
        <taxon>Microbacteriaceae</taxon>
        <taxon>Cryobacterium</taxon>
    </lineage>
</organism>
<dbReference type="RefSeq" id="WP_092322623.1">
    <property type="nucleotide sequence ID" value="NZ_FNFU01000005.1"/>
</dbReference>
<sequence length="389" mass="42623">METSATAVQTAELFDAEEFRRQFPPLEKMVHLASCSQGALSTQLNSSLSDLTSSLTDSGAPWGLWMGEVEKLRERFARFINADPDEIAIVSSASEGAYQVASSFRWDERPGILTSALEFPSVGHVWRAQAAQGSQVHMISDRVDALNAVEWESAINDSLSLVSAPLVSYHDGARPPLREITDLAHTAGARMFVDAYQGAGVVPIDVKELDCDYLVTGSLKYMLGLAGVAFLYVKDGITSERSPELTGWFGRVDPFAFDPELVDYPTTARRFEAGTPAVPAVYAANAGLGILERVDQAQAYEHVSRLSDQLAAGLSDLGIRMSRPADPEHRGPQVAIYDEDPARLSQWLFERGIVTAPRGEILRLSLHYYTTPEDIETALAALRQFRSVR</sequence>
<dbReference type="InterPro" id="IPR000192">
    <property type="entry name" value="Aminotrans_V_dom"/>
</dbReference>